<dbReference type="Proteomes" id="UP000053424">
    <property type="component" value="Unassembled WGS sequence"/>
</dbReference>
<gene>
    <name evidence="2" type="ORF">M413DRAFT_68076</name>
</gene>
<dbReference type="HOGENOM" id="CLU_2904435_0_0_1"/>
<dbReference type="AlphaFoldDB" id="A0A0C2Y2W7"/>
<evidence type="ECO:0000313" key="3">
    <source>
        <dbReference type="Proteomes" id="UP000053424"/>
    </source>
</evidence>
<dbReference type="Pfam" id="PF12937">
    <property type="entry name" value="F-box-like"/>
    <property type="match status" value="1"/>
</dbReference>
<evidence type="ECO:0000259" key="1">
    <source>
        <dbReference type="Pfam" id="PF12937"/>
    </source>
</evidence>
<feature type="domain" description="F-box" evidence="1">
    <location>
        <begin position="4"/>
        <end position="46"/>
    </location>
</feature>
<dbReference type="EMBL" id="KN831774">
    <property type="protein sequence ID" value="KIM44158.1"/>
    <property type="molecule type" value="Genomic_DNA"/>
</dbReference>
<accession>A0A0C2Y2W7</accession>
<dbReference type="CDD" id="cd09917">
    <property type="entry name" value="F-box_SF"/>
    <property type="match status" value="1"/>
</dbReference>
<name>A0A0C2Y2W7_HEBCY</name>
<dbReference type="SUPFAM" id="SSF81383">
    <property type="entry name" value="F-box domain"/>
    <property type="match status" value="1"/>
</dbReference>
<dbReference type="InterPro" id="IPR001810">
    <property type="entry name" value="F-box_dom"/>
</dbReference>
<organism evidence="2 3">
    <name type="scientific">Hebeloma cylindrosporum</name>
    <dbReference type="NCBI Taxonomy" id="76867"/>
    <lineage>
        <taxon>Eukaryota</taxon>
        <taxon>Fungi</taxon>
        <taxon>Dikarya</taxon>
        <taxon>Basidiomycota</taxon>
        <taxon>Agaricomycotina</taxon>
        <taxon>Agaricomycetes</taxon>
        <taxon>Agaricomycetidae</taxon>
        <taxon>Agaricales</taxon>
        <taxon>Agaricineae</taxon>
        <taxon>Hymenogastraceae</taxon>
        <taxon>Hebeloma</taxon>
    </lineage>
</organism>
<proteinExistence type="predicted"/>
<dbReference type="OrthoDB" id="3045471at2759"/>
<evidence type="ECO:0000313" key="2">
    <source>
        <dbReference type="EMBL" id="KIM44158.1"/>
    </source>
</evidence>
<reference evidence="2 3" key="1">
    <citation type="submission" date="2014-04" db="EMBL/GenBank/DDBJ databases">
        <authorList>
            <consortium name="DOE Joint Genome Institute"/>
            <person name="Kuo A."/>
            <person name="Gay G."/>
            <person name="Dore J."/>
            <person name="Kohler A."/>
            <person name="Nagy L.G."/>
            <person name="Floudas D."/>
            <person name="Copeland A."/>
            <person name="Barry K.W."/>
            <person name="Cichocki N."/>
            <person name="Veneault-Fourrey C."/>
            <person name="LaButti K."/>
            <person name="Lindquist E.A."/>
            <person name="Lipzen A."/>
            <person name="Lundell T."/>
            <person name="Morin E."/>
            <person name="Murat C."/>
            <person name="Sun H."/>
            <person name="Tunlid A."/>
            <person name="Henrissat B."/>
            <person name="Grigoriev I.V."/>
            <person name="Hibbett D.S."/>
            <person name="Martin F."/>
            <person name="Nordberg H.P."/>
            <person name="Cantor M.N."/>
            <person name="Hua S.X."/>
        </authorList>
    </citation>
    <scope>NUCLEOTIDE SEQUENCE [LARGE SCALE GENOMIC DNA]</scope>
    <source>
        <strain evidence="3">h7</strain>
    </source>
</reference>
<keyword evidence="3" id="KW-1185">Reference proteome</keyword>
<dbReference type="InterPro" id="IPR036047">
    <property type="entry name" value="F-box-like_dom_sf"/>
</dbReference>
<sequence>MPSSDLPLELWIEILSYLPRTALHRMIGVNRLLFELALNDLYEEVRFISNDKEMLKTFKQLK</sequence>
<protein>
    <recommendedName>
        <fullName evidence="1">F-box domain-containing protein</fullName>
    </recommendedName>
</protein>
<reference evidence="3" key="2">
    <citation type="submission" date="2015-01" db="EMBL/GenBank/DDBJ databases">
        <title>Evolutionary Origins and Diversification of the Mycorrhizal Mutualists.</title>
        <authorList>
            <consortium name="DOE Joint Genome Institute"/>
            <consortium name="Mycorrhizal Genomics Consortium"/>
            <person name="Kohler A."/>
            <person name="Kuo A."/>
            <person name="Nagy L.G."/>
            <person name="Floudas D."/>
            <person name="Copeland A."/>
            <person name="Barry K.W."/>
            <person name="Cichocki N."/>
            <person name="Veneault-Fourrey C."/>
            <person name="LaButti K."/>
            <person name="Lindquist E.A."/>
            <person name="Lipzen A."/>
            <person name="Lundell T."/>
            <person name="Morin E."/>
            <person name="Murat C."/>
            <person name="Riley R."/>
            <person name="Ohm R."/>
            <person name="Sun H."/>
            <person name="Tunlid A."/>
            <person name="Henrissat B."/>
            <person name="Grigoriev I.V."/>
            <person name="Hibbett D.S."/>
            <person name="Martin F."/>
        </authorList>
    </citation>
    <scope>NUCLEOTIDE SEQUENCE [LARGE SCALE GENOMIC DNA]</scope>
    <source>
        <strain evidence="3">h7</strain>
    </source>
</reference>